<evidence type="ECO:0000256" key="6">
    <source>
        <dbReference type="ARBA" id="ARBA00022781"/>
    </source>
</evidence>
<dbReference type="Pfam" id="PF16886">
    <property type="entry name" value="ATP-synt_ab_Xtn"/>
    <property type="match status" value="1"/>
</dbReference>
<dbReference type="KEGG" id="jar:G7057_09850"/>
<dbReference type="HAMAP" id="MF_00309">
    <property type="entry name" value="ATP_synth_A_arch"/>
    <property type="match status" value="1"/>
</dbReference>
<dbReference type="InterPro" id="IPR023366">
    <property type="entry name" value="ATP_synth_asu-like_sf"/>
</dbReference>
<dbReference type="InterPro" id="IPR024034">
    <property type="entry name" value="ATPase_F1/V1_b/a_C"/>
</dbReference>
<evidence type="ECO:0000313" key="18">
    <source>
        <dbReference type="EMBL" id="QII82709.1"/>
    </source>
</evidence>
<evidence type="ECO:0000256" key="1">
    <source>
        <dbReference type="ARBA" id="ARBA00008936"/>
    </source>
</evidence>
<dbReference type="InterPro" id="IPR027417">
    <property type="entry name" value="P-loop_NTPase"/>
</dbReference>
<dbReference type="RefSeq" id="WP_166163377.1">
    <property type="nucleotide sequence ID" value="NZ_CP049740.1"/>
</dbReference>
<dbReference type="EMBL" id="CP049740">
    <property type="protein sequence ID" value="QII82709.1"/>
    <property type="molecule type" value="Genomic_DNA"/>
</dbReference>
<name>A0A6G7KBS0_9LACT</name>
<evidence type="ECO:0000256" key="5">
    <source>
        <dbReference type="ARBA" id="ARBA00022741"/>
    </source>
</evidence>
<dbReference type="Proteomes" id="UP000501451">
    <property type="component" value="Chromosome"/>
</dbReference>
<feature type="domain" description="ATPase F1/V1/A1 complex alpha/beta subunit nucleotide-binding" evidence="14">
    <location>
        <begin position="213"/>
        <end position="436"/>
    </location>
</feature>
<dbReference type="GO" id="GO:0045259">
    <property type="term" value="C:proton-transporting ATP synthase complex"/>
    <property type="evidence" value="ECO:0007669"/>
    <property type="project" value="UniProtKB-ARBA"/>
</dbReference>
<dbReference type="CDD" id="cd18111">
    <property type="entry name" value="ATP-synt_V_A-type_alpha_C"/>
    <property type="match status" value="1"/>
</dbReference>
<comment type="similarity">
    <text evidence="1 13">Belongs to the ATPase alpha/beta chains family.</text>
</comment>
<evidence type="ECO:0000256" key="2">
    <source>
        <dbReference type="ARBA" id="ARBA00012473"/>
    </source>
</evidence>
<dbReference type="GO" id="GO:0046961">
    <property type="term" value="F:proton-transporting ATPase activity, rotational mechanism"/>
    <property type="evidence" value="ECO:0007669"/>
    <property type="project" value="InterPro"/>
</dbReference>
<dbReference type="FunFam" id="2.40.30.20:FF:000002">
    <property type="entry name" value="V-type proton ATPase catalytic subunit A"/>
    <property type="match status" value="1"/>
</dbReference>
<proteinExistence type="inferred from homology"/>
<keyword evidence="9 13" id="KW-0406">Ion transport</keyword>
<comment type="catalytic activity">
    <reaction evidence="13">
        <text>ATP + H2O + 4 H(+)(in) = ADP + phosphate + 5 H(+)(out)</text>
        <dbReference type="Rhea" id="RHEA:57720"/>
        <dbReference type="ChEBI" id="CHEBI:15377"/>
        <dbReference type="ChEBI" id="CHEBI:15378"/>
        <dbReference type="ChEBI" id="CHEBI:30616"/>
        <dbReference type="ChEBI" id="CHEBI:43474"/>
        <dbReference type="ChEBI" id="CHEBI:456216"/>
        <dbReference type="EC" id="7.1.2.2"/>
    </reaction>
</comment>
<dbReference type="Gene3D" id="2.40.50.100">
    <property type="match status" value="1"/>
</dbReference>
<sequence>MNKGRIIKVSGPLVMAENMENANIQDICQVGELGLIGEIIEMRKDVASIQVYEETSGLGPGEPVVTTGEALSVELGPGIVSQMFDGIQRPLNTFKTVTSSDYLVRGVHVDALDRQKKWAFKAMKSVGDYVEAGDIVGVVQETKVIEHRIMVPYGLKGTIEKIEVSGDFTLDDTIYTIQTEDGLKSFTMVQKWPVRRGRPIKRKLNPYVPLKTGQRVIDTFFPITKGGGAAVPGPFGAGKTVVQHQIAKYADVDLVVYVGCGERGNEMTDVLNEFPELVDPHTGESLMERTILIANTSNMPVAAREASIYTGITIAEYFRDMGYSVAIMADSTSRWAEALREMSGRLEEMPGDEGYPAYLGSRIAEYYERAGSVITLGSDGREGSISAIGAVSPPGGDTSEPVTQNTLRVVKVFWALDALLAQKRHFPSMNWLDSYSLYNTEVGQYLDETLDSNWSNMVSHAMSILQKEAELQEIVRLVGIESLSETDRLTMAVAESIREDYLQQNAFDDVDTYTSQEKQFLMLDLILSFEAEAKQAMTLGAYFAEIMAGTEDIRDRIARSKFISEEELALIKQIKTDLSETMTELLAQGGMTDHA</sequence>
<evidence type="ECO:0000256" key="8">
    <source>
        <dbReference type="ARBA" id="ARBA00022967"/>
    </source>
</evidence>
<dbReference type="Pfam" id="PF02874">
    <property type="entry name" value="ATP-synt_ab_N"/>
    <property type="match status" value="1"/>
</dbReference>
<evidence type="ECO:0000259" key="15">
    <source>
        <dbReference type="Pfam" id="PF02874"/>
    </source>
</evidence>
<dbReference type="EC" id="7.1.2.2" evidence="2 13"/>
<dbReference type="AlphaFoldDB" id="A0A6G7KBS0"/>
<evidence type="ECO:0000256" key="11">
    <source>
        <dbReference type="ARBA" id="ARBA00031719"/>
    </source>
</evidence>
<dbReference type="CDD" id="cd18119">
    <property type="entry name" value="ATP-synt_V_A-type_alpha_N"/>
    <property type="match status" value="1"/>
</dbReference>
<gene>
    <name evidence="13" type="primary">atpA</name>
    <name evidence="18" type="ORF">G7057_09850</name>
</gene>
<dbReference type="NCBIfam" id="NF003220">
    <property type="entry name" value="PRK04192.1"/>
    <property type="match status" value="1"/>
</dbReference>
<dbReference type="InterPro" id="IPR004100">
    <property type="entry name" value="ATPase_F1/V1/A1_a/bsu_N"/>
</dbReference>
<evidence type="ECO:0000256" key="3">
    <source>
        <dbReference type="ARBA" id="ARBA00018003"/>
    </source>
</evidence>
<evidence type="ECO:0000259" key="14">
    <source>
        <dbReference type="Pfam" id="PF00006"/>
    </source>
</evidence>
<dbReference type="GO" id="GO:0005524">
    <property type="term" value="F:ATP binding"/>
    <property type="evidence" value="ECO:0007669"/>
    <property type="project" value="UniProtKB-UniRule"/>
</dbReference>
<keyword evidence="5 13" id="KW-0547">Nucleotide-binding</keyword>
<keyword evidence="6 13" id="KW-0375">Hydrogen ion transport</keyword>
<dbReference type="InterPro" id="IPR055190">
    <property type="entry name" value="ATP-synt_VA_C"/>
</dbReference>
<dbReference type="Pfam" id="PF00006">
    <property type="entry name" value="ATP-synt_ab"/>
    <property type="match status" value="1"/>
</dbReference>
<dbReference type="PANTHER" id="PTHR43607">
    <property type="entry name" value="V-TYPE PROTON ATPASE CATALYTIC SUBUNIT A"/>
    <property type="match status" value="1"/>
</dbReference>
<evidence type="ECO:0000256" key="10">
    <source>
        <dbReference type="ARBA" id="ARBA00023310"/>
    </source>
</evidence>
<dbReference type="InterPro" id="IPR031686">
    <property type="entry name" value="ATP-synth_a_Xtn"/>
</dbReference>
<dbReference type="PANTHER" id="PTHR43607:SF1">
    <property type="entry name" value="H(+)-TRANSPORTING TWO-SECTOR ATPASE"/>
    <property type="match status" value="1"/>
</dbReference>
<dbReference type="CDD" id="cd01134">
    <property type="entry name" value="V_A-ATPase_A"/>
    <property type="match status" value="1"/>
</dbReference>
<keyword evidence="7 13" id="KW-0067">ATP-binding</keyword>
<feature type="domain" description="ATP synthase A/B type C-terminal" evidence="17">
    <location>
        <begin position="447"/>
        <end position="533"/>
    </location>
</feature>
<evidence type="ECO:0000256" key="4">
    <source>
        <dbReference type="ARBA" id="ARBA00022448"/>
    </source>
</evidence>
<organism evidence="18 19">
    <name type="scientific">Jeotgalibaca arthritidis</name>
    <dbReference type="NCBI Taxonomy" id="1868794"/>
    <lineage>
        <taxon>Bacteria</taxon>
        <taxon>Bacillati</taxon>
        <taxon>Bacillota</taxon>
        <taxon>Bacilli</taxon>
        <taxon>Lactobacillales</taxon>
        <taxon>Carnobacteriaceae</taxon>
        <taxon>Jeotgalibaca</taxon>
    </lineage>
</organism>
<accession>A0A6G7KBS0</accession>
<dbReference type="SUPFAM" id="SSF47917">
    <property type="entry name" value="C-terminal domain of alpha and beta subunits of F1 ATP synthase"/>
    <property type="match status" value="1"/>
</dbReference>
<evidence type="ECO:0000256" key="13">
    <source>
        <dbReference type="HAMAP-Rule" id="MF_00309"/>
    </source>
</evidence>
<keyword evidence="19" id="KW-1185">Reference proteome</keyword>
<feature type="domain" description="ATPase F1/V1/A1 complex alpha/beta subunit N-terminal" evidence="15">
    <location>
        <begin position="6"/>
        <end position="68"/>
    </location>
</feature>
<evidence type="ECO:0000313" key="19">
    <source>
        <dbReference type="Proteomes" id="UP000501451"/>
    </source>
</evidence>
<feature type="binding site" evidence="13">
    <location>
        <begin position="233"/>
        <end position="240"/>
    </location>
    <ligand>
        <name>ATP</name>
        <dbReference type="ChEBI" id="CHEBI:30616"/>
    </ligand>
</feature>
<dbReference type="SUPFAM" id="SSF52540">
    <property type="entry name" value="P-loop containing nucleoside triphosphate hydrolases"/>
    <property type="match status" value="1"/>
</dbReference>
<evidence type="ECO:0000256" key="7">
    <source>
        <dbReference type="ARBA" id="ARBA00022840"/>
    </source>
</evidence>
<dbReference type="InterPro" id="IPR000194">
    <property type="entry name" value="ATPase_F1/V1/A1_a/bsu_nucl-bd"/>
</dbReference>
<reference evidence="18 19" key="1">
    <citation type="journal article" date="2017" name="Int. J. Syst. Evol. Microbiol.">
        <title>Jeotgalibaca porci sp. nov. and Jeotgalibaca arthritidis sp. nov., isolated from pigs, and emended description of the genus Jeotgalibaca.</title>
        <authorList>
            <person name="Zamora L."/>
            <person name="Perez-Sancho M."/>
            <person name="Dominguez L."/>
            <person name="Fernandez-Garayzabal J.F."/>
            <person name="Vela A.I."/>
        </authorList>
    </citation>
    <scope>NUCLEOTIDE SEQUENCE [LARGE SCALE GENOMIC DNA]</scope>
    <source>
        <strain evidence="18 19">CECT 9157</strain>
    </source>
</reference>
<dbReference type="InterPro" id="IPR036121">
    <property type="entry name" value="ATPase_F1/V1/A1_a/bsu_N_sf"/>
</dbReference>
<comment type="function">
    <text evidence="12 13">Produces ATP from ADP in the presence of a proton gradient across the membrane. The V-type alpha chain is a catalytic subunit.</text>
</comment>
<keyword evidence="4 13" id="KW-0813">Transport</keyword>
<dbReference type="InterPro" id="IPR022878">
    <property type="entry name" value="V-ATPase_asu"/>
</dbReference>
<protein>
    <recommendedName>
        <fullName evidence="3 13">V-type ATP synthase alpha chain</fullName>
        <ecNumber evidence="2 13">7.1.2.2</ecNumber>
    </recommendedName>
    <alternativeName>
        <fullName evidence="11 13">V-ATPase subunit A</fullName>
    </alternativeName>
</protein>
<evidence type="ECO:0000259" key="16">
    <source>
        <dbReference type="Pfam" id="PF16886"/>
    </source>
</evidence>
<keyword evidence="8 13" id="KW-1278">Translocase</keyword>
<evidence type="ECO:0000256" key="12">
    <source>
        <dbReference type="ARBA" id="ARBA00054855"/>
    </source>
</evidence>
<evidence type="ECO:0000256" key="9">
    <source>
        <dbReference type="ARBA" id="ARBA00023065"/>
    </source>
</evidence>
<dbReference type="FunFam" id="3.40.50.300:FF:000675">
    <property type="entry name" value="V-type ATP synthase alpha chain"/>
    <property type="match status" value="1"/>
</dbReference>
<dbReference type="Pfam" id="PF22919">
    <property type="entry name" value="ATP-synt_VA_C"/>
    <property type="match status" value="1"/>
</dbReference>
<dbReference type="FunFam" id="2.40.50.100:FF:000008">
    <property type="entry name" value="V-type proton ATPase catalytic subunit A"/>
    <property type="match status" value="1"/>
</dbReference>
<evidence type="ECO:0000259" key="17">
    <source>
        <dbReference type="Pfam" id="PF22919"/>
    </source>
</evidence>
<dbReference type="SUPFAM" id="SSF50615">
    <property type="entry name" value="N-terminal domain of alpha and beta subunits of F1 ATP synthase"/>
    <property type="match status" value="1"/>
</dbReference>
<dbReference type="Gene3D" id="1.10.1140.10">
    <property type="entry name" value="Bovine Mitochondrial F1-atpase, Atp Synthase Beta Chain, Chain D, domain 3"/>
    <property type="match status" value="1"/>
</dbReference>
<dbReference type="GO" id="GO:0042777">
    <property type="term" value="P:proton motive force-driven plasma membrane ATP synthesis"/>
    <property type="evidence" value="ECO:0007669"/>
    <property type="project" value="UniProtKB-UniRule"/>
</dbReference>
<dbReference type="GO" id="GO:0046933">
    <property type="term" value="F:proton-transporting ATP synthase activity, rotational mechanism"/>
    <property type="evidence" value="ECO:0007669"/>
    <property type="project" value="UniProtKB-UniRule"/>
</dbReference>
<feature type="domain" description="ATPsynthase alpha/beta subunit barrel-sandwich" evidence="16">
    <location>
        <begin position="109"/>
        <end position="195"/>
    </location>
</feature>
<dbReference type="Gene3D" id="2.40.30.20">
    <property type="match status" value="1"/>
</dbReference>
<dbReference type="Gene3D" id="3.40.50.300">
    <property type="entry name" value="P-loop containing nucleotide triphosphate hydrolases"/>
    <property type="match status" value="1"/>
</dbReference>
<keyword evidence="10 13" id="KW-0066">ATP synthesis</keyword>